<dbReference type="VEuPathDB" id="FungiDB:I7I52_10747"/>
<dbReference type="Proteomes" id="UP000670092">
    <property type="component" value="Unassembled WGS sequence"/>
</dbReference>
<dbReference type="AlphaFoldDB" id="A0A8H7Z2U3"/>
<proteinExistence type="predicted"/>
<evidence type="ECO:0000313" key="2">
    <source>
        <dbReference type="EMBL" id="KAG5300195.1"/>
    </source>
</evidence>
<name>A0A8H7Z2U3_AJECA</name>
<organism evidence="2 3">
    <name type="scientific">Ajellomyces capsulatus</name>
    <name type="common">Darling's disease fungus</name>
    <name type="synonym">Histoplasma capsulatum</name>
    <dbReference type="NCBI Taxonomy" id="5037"/>
    <lineage>
        <taxon>Eukaryota</taxon>
        <taxon>Fungi</taxon>
        <taxon>Dikarya</taxon>
        <taxon>Ascomycota</taxon>
        <taxon>Pezizomycotina</taxon>
        <taxon>Eurotiomycetes</taxon>
        <taxon>Eurotiomycetidae</taxon>
        <taxon>Onygenales</taxon>
        <taxon>Ajellomycetaceae</taxon>
        <taxon>Histoplasma</taxon>
    </lineage>
</organism>
<protein>
    <submittedName>
        <fullName evidence="2">Uncharacterized protein</fullName>
    </submittedName>
</protein>
<sequence length="138" mass="15231">MILRPISPALSSSTTTSNSSFITCIRTSSMSSASVSGRSTKRSEIAPQSQSRLSLEEGPPQELCTARLSAGQELRIRVMPRSNWVEDCLFPACSRCFSIGFWFAEVVEMLAMVTGERNGGYDESVDRILFFYCGKILN</sequence>
<feature type="region of interest" description="Disordered" evidence="1">
    <location>
        <begin position="33"/>
        <end position="59"/>
    </location>
</feature>
<comment type="caution">
    <text evidence="2">The sequence shown here is derived from an EMBL/GenBank/DDBJ whole genome shotgun (WGS) entry which is preliminary data.</text>
</comment>
<dbReference type="EMBL" id="JAEVHI010000002">
    <property type="protein sequence ID" value="KAG5300195.1"/>
    <property type="molecule type" value="Genomic_DNA"/>
</dbReference>
<accession>A0A8H7Z2U3</accession>
<gene>
    <name evidence="2" type="ORF">I7I52_10747</name>
</gene>
<reference evidence="2 3" key="1">
    <citation type="submission" date="2021-01" db="EMBL/GenBank/DDBJ databases">
        <title>Chromosome-level genome assembly of a human fungal pathogen reveals clustering of transcriptionally co-regulated genes.</title>
        <authorList>
            <person name="Voorhies M."/>
            <person name="Cohen S."/>
            <person name="Shea T.P."/>
            <person name="Petrus S."/>
            <person name="Munoz J.F."/>
            <person name="Poplawski S."/>
            <person name="Goldman W.E."/>
            <person name="Michael T."/>
            <person name="Cuomo C.A."/>
            <person name="Sil A."/>
            <person name="Beyhan S."/>
        </authorList>
    </citation>
    <scope>NUCLEOTIDE SEQUENCE [LARGE SCALE GENOMIC DNA]</scope>
    <source>
        <strain evidence="2 3">G184AR</strain>
    </source>
</reference>
<evidence type="ECO:0000313" key="3">
    <source>
        <dbReference type="Proteomes" id="UP000670092"/>
    </source>
</evidence>
<evidence type="ECO:0000256" key="1">
    <source>
        <dbReference type="SAM" id="MobiDB-lite"/>
    </source>
</evidence>